<gene>
    <name evidence="2" type="ORF">FEM48_Zijuj08G0192600</name>
</gene>
<dbReference type="AlphaFoldDB" id="A0A978V0W4"/>
<comment type="caution">
    <text evidence="2">The sequence shown here is derived from an EMBL/GenBank/DDBJ whole genome shotgun (WGS) entry which is preliminary data.</text>
</comment>
<dbReference type="PANTHER" id="PTHR36033:SF1">
    <property type="entry name" value="NUCLEIC ACID-BINDING PROTEINS SUPERFAMILY"/>
    <property type="match status" value="1"/>
</dbReference>
<evidence type="ECO:0000313" key="2">
    <source>
        <dbReference type="EMBL" id="KAH7520880.1"/>
    </source>
</evidence>
<protein>
    <recommendedName>
        <fullName evidence="1">Cell division control protein 24 OB domain-containing protein</fullName>
    </recommendedName>
</protein>
<dbReference type="PANTHER" id="PTHR36033">
    <property type="entry name" value="NUCLEIC ACID-BINDING PROTEINS SUPERFAMILY"/>
    <property type="match status" value="1"/>
</dbReference>
<accession>A0A978V0W4</accession>
<dbReference type="InterPro" id="IPR035201">
    <property type="entry name" value="Cdc24_OB1"/>
</dbReference>
<sequence length="283" mass="31804">MARGTFANIHLPNKLLNGEVGQNMTNILTGDKLCIIDAARVAKEDIVKLKDEAKAYNNHRLQVHDPTFKEEQPPQAYDDCLLNEDKFVRVFDIAALPSKDCFAFESHLRGRLLNWPRIHNIARVPGDDVIDELAELVVNHPNEEEDDLRLVLAIPSAETLGEDSSCWNWIASRIIKTCTAYSSGVTPAILLSDITQAWNKQHRDATTKKRPECINQLRKKHRRAKLPNTVLIDSIYEKNFLSLSSVLEAIIVDAYLLTDQSVVMAPVSMVGGGLICKVLKKRK</sequence>
<feature type="domain" description="Cell division control protein 24 OB" evidence="1">
    <location>
        <begin position="148"/>
        <end position="258"/>
    </location>
</feature>
<organism evidence="2 3">
    <name type="scientific">Ziziphus jujuba var. spinosa</name>
    <dbReference type="NCBI Taxonomy" id="714518"/>
    <lineage>
        <taxon>Eukaryota</taxon>
        <taxon>Viridiplantae</taxon>
        <taxon>Streptophyta</taxon>
        <taxon>Embryophyta</taxon>
        <taxon>Tracheophyta</taxon>
        <taxon>Spermatophyta</taxon>
        <taxon>Magnoliopsida</taxon>
        <taxon>eudicotyledons</taxon>
        <taxon>Gunneridae</taxon>
        <taxon>Pentapetalae</taxon>
        <taxon>rosids</taxon>
        <taxon>fabids</taxon>
        <taxon>Rosales</taxon>
        <taxon>Rhamnaceae</taxon>
        <taxon>Paliureae</taxon>
        <taxon>Ziziphus</taxon>
    </lineage>
</organism>
<name>A0A978V0W4_ZIZJJ</name>
<reference evidence="2" key="1">
    <citation type="journal article" date="2021" name="Front. Plant Sci.">
        <title>Chromosome-Scale Genome Assembly for Chinese Sour Jujube and Insights Into Its Genome Evolution and Domestication Signature.</title>
        <authorList>
            <person name="Shen L.-Y."/>
            <person name="Luo H."/>
            <person name="Wang X.-L."/>
            <person name="Wang X.-M."/>
            <person name="Qiu X.-J."/>
            <person name="Liu H."/>
            <person name="Zhou S.-S."/>
            <person name="Jia K.-H."/>
            <person name="Nie S."/>
            <person name="Bao Y.-T."/>
            <person name="Zhang R.-G."/>
            <person name="Yun Q.-Z."/>
            <person name="Chai Y.-H."/>
            <person name="Lu J.-Y."/>
            <person name="Li Y."/>
            <person name="Zhao S.-W."/>
            <person name="Mao J.-F."/>
            <person name="Jia S.-G."/>
            <person name="Mao Y.-M."/>
        </authorList>
    </citation>
    <scope>NUCLEOTIDE SEQUENCE</scope>
    <source>
        <strain evidence="2">AT0</strain>
        <tissue evidence="2">Leaf</tissue>
    </source>
</reference>
<proteinExistence type="predicted"/>
<evidence type="ECO:0000259" key="1">
    <source>
        <dbReference type="Pfam" id="PF17246"/>
    </source>
</evidence>
<dbReference type="EMBL" id="JAEACU010000008">
    <property type="protein sequence ID" value="KAH7520880.1"/>
    <property type="molecule type" value="Genomic_DNA"/>
</dbReference>
<evidence type="ECO:0000313" key="3">
    <source>
        <dbReference type="Proteomes" id="UP000813462"/>
    </source>
</evidence>
<dbReference type="Pfam" id="PF17246">
    <property type="entry name" value="CDC24_OB1"/>
    <property type="match status" value="1"/>
</dbReference>
<dbReference type="Proteomes" id="UP000813462">
    <property type="component" value="Unassembled WGS sequence"/>
</dbReference>